<dbReference type="InterPro" id="IPR042279">
    <property type="entry name" value="Pep_M60_3"/>
</dbReference>
<proteinExistence type="predicted"/>
<reference evidence="3" key="1">
    <citation type="submission" date="2016-10" db="EMBL/GenBank/DDBJ databases">
        <authorList>
            <person name="Varghese N."/>
            <person name="Submissions S."/>
        </authorList>
    </citation>
    <scope>NUCLEOTIDE SEQUENCE [LARGE SCALE GENOMIC DNA]</scope>
    <source>
        <strain evidence="3">DSM 25811 / CCM 8410 / LMG 26954 / E90</strain>
    </source>
</reference>
<dbReference type="Gene3D" id="2.60.120.1250">
    <property type="entry name" value="Peptidase M60, enhancin-like domain 1"/>
    <property type="match status" value="1"/>
</dbReference>
<dbReference type="InterPro" id="IPR031161">
    <property type="entry name" value="Peptidase_M60_dom"/>
</dbReference>
<dbReference type="PANTHER" id="PTHR15730">
    <property type="entry name" value="EXPERIMENTAL AUTOIMMUNE PROSTATITIS ANTIGEN 2-RELATED"/>
    <property type="match status" value="1"/>
</dbReference>
<dbReference type="InterPro" id="IPR051244">
    <property type="entry name" value="TCAF"/>
</dbReference>
<gene>
    <name evidence="2" type="ORF">SAMN04487894_10530</name>
</gene>
<protein>
    <submittedName>
        <fullName evidence="2">Peptidase M60, enhancin and enhancin-like</fullName>
    </submittedName>
</protein>
<evidence type="ECO:0000259" key="1">
    <source>
        <dbReference type="PROSITE" id="PS51723"/>
    </source>
</evidence>
<evidence type="ECO:0000313" key="3">
    <source>
        <dbReference type="Proteomes" id="UP000198757"/>
    </source>
</evidence>
<dbReference type="Pfam" id="PF17291">
    <property type="entry name" value="M60-like_N"/>
    <property type="match status" value="1"/>
</dbReference>
<evidence type="ECO:0000313" key="2">
    <source>
        <dbReference type="EMBL" id="SDC96140.1"/>
    </source>
</evidence>
<feature type="domain" description="Peptidase M60" evidence="1">
    <location>
        <begin position="407"/>
        <end position="711"/>
    </location>
</feature>
<dbReference type="Gene3D" id="1.10.390.30">
    <property type="entry name" value="Peptidase M60, enhancin-like domain 3"/>
    <property type="match status" value="1"/>
</dbReference>
<accession>A0A1G6QUU3</accession>
<dbReference type="Proteomes" id="UP000198757">
    <property type="component" value="Unassembled WGS sequence"/>
</dbReference>
<keyword evidence="3" id="KW-1185">Reference proteome</keyword>
<dbReference type="OrthoDB" id="606623at2"/>
<name>A0A1G6QUU3_NIADE</name>
<dbReference type="PROSITE" id="PS51723">
    <property type="entry name" value="PEPTIDASE_M60"/>
    <property type="match status" value="1"/>
</dbReference>
<organism evidence="2 3">
    <name type="scientific">Niabella drilacis (strain DSM 25811 / CCM 8410 / CCUG 62505 / LMG 26954 / E90)</name>
    <dbReference type="NCBI Taxonomy" id="1285928"/>
    <lineage>
        <taxon>Bacteria</taxon>
        <taxon>Pseudomonadati</taxon>
        <taxon>Bacteroidota</taxon>
        <taxon>Chitinophagia</taxon>
        <taxon>Chitinophagales</taxon>
        <taxon>Chitinophagaceae</taxon>
        <taxon>Niabella</taxon>
    </lineage>
</organism>
<dbReference type="Gene3D" id="3.40.390.80">
    <property type="entry name" value="Peptidase M60, enhancin-like domain 2"/>
    <property type="match status" value="1"/>
</dbReference>
<dbReference type="STRING" id="1285928.SAMN04487894_10530"/>
<dbReference type="SMART" id="SM01276">
    <property type="entry name" value="M60-like"/>
    <property type="match status" value="1"/>
</dbReference>
<dbReference type="InterPro" id="IPR035423">
    <property type="entry name" value="M60-like_N"/>
</dbReference>
<sequence length="792" mass="91197">MKKDDFSFLSGEYLPAVVAIHNSCEKRAIIIKTFLSLICLTCIAIVARSQDRSDQDIILTNVREIPLPPDSVHLLATYPINYQTQTIAYFNLNYHSGRQLYAPSIITGRYGKGKILVVGSDRYLKEPLIQNENVRQLWKNIIGWSLNNNKQIGIEGSEFDRIASIAKDMDVKATIFDQHRFNNLPVIFITREPLDSMYIQRLANFVYDGGTLVYVSSLWNLFEESKYATDTTRMNEVLTKAGLYHKAHHIFVKSASDTMFTSSIPKYFTVDSIISNIENFRYKELFYQKDEALVPLNILKLILSAGPKNSKALNDLYRITDDPLNKYSDTASLKKPLDATNWPNLLKYLVRLQRDNEASIMKHTYRATTNSDFPGIVPDNALRVTRPVKIKYSNAWSGLREPPITAKRRYSTGLYVAPGDLVKIVLKNKNDTARNIAAQIGAHEDDVSGAGGYSRNPQNLTKIFAMDQDTITIYSLYGGLLYFNIPVADAGNIFEATVINAIEAPYFQLGKTSRSDWIQHIRNRPAPWAELCSDKLILTVPSDSIRALNDPEKLMRFWDEVMDANADLAVISRKRVHPERIIVDNDIRWGYMFTLPSRIMIPNDESVGQLLNESYMKKSGSWGLLHEIGHRHQFYGLDFVELTEVSVNLYTLYTYNKVIKKGIYQSREDNTRESVERSIKEYIKNPDYDKWKTNPFLMLHTLYYPVIDTFGWQAIQKLNASLRKIYNIEYKNLKPYLKKKENDDRRNRYFVLFSKALGKNLGSYFDKLKIPISDEAKMEVKDLPVWMPDWFK</sequence>
<dbReference type="EMBL" id="FMZO01000005">
    <property type="protein sequence ID" value="SDC96140.1"/>
    <property type="molecule type" value="Genomic_DNA"/>
</dbReference>
<dbReference type="RefSeq" id="WP_090390041.1">
    <property type="nucleotide sequence ID" value="NZ_FMZO01000005.1"/>
</dbReference>
<dbReference type="PANTHER" id="PTHR15730:SF5">
    <property type="entry name" value="SI:CH211-210B2.2-RELATED"/>
    <property type="match status" value="1"/>
</dbReference>
<dbReference type="AlphaFoldDB" id="A0A1G6QUU3"/>
<dbReference type="Pfam" id="PF13402">
    <property type="entry name" value="Peptidase_M60"/>
    <property type="match status" value="1"/>
</dbReference>